<reference evidence="1 2" key="1">
    <citation type="submission" date="2014-04" db="EMBL/GenBank/DDBJ databases">
        <authorList>
            <consortium name="DOE Joint Genome Institute"/>
            <person name="Kuo A."/>
            <person name="Ruytinx J."/>
            <person name="Rineau F."/>
            <person name="Colpaert J."/>
            <person name="Kohler A."/>
            <person name="Nagy L.G."/>
            <person name="Floudas D."/>
            <person name="Copeland A."/>
            <person name="Barry K.W."/>
            <person name="Cichocki N."/>
            <person name="Veneault-Fourrey C."/>
            <person name="LaButti K."/>
            <person name="Lindquist E.A."/>
            <person name="Lipzen A."/>
            <person name="Lundell T."/>
            <person name="Morin E."/>
            <person name="Murat C."/>
            <person name="Sun H."/>
            <person name="Tunlid A."/>
            <person name="Henrissat B."/>
            <person name="Grigoriev I.V."/>
            <person name="Hibbett D.S."/>
            <person name="Martin F."/>
            <person name="Nordberg H.P."/>
            <person name="Cantor M.N."/>
            <person name="Hua S.X."/>
        </authorList>
    </citation>
    <scope>NUCLEOTIDE SEQUENCE [LARGE SCALE GENOMIC DNA]</scope>
    <source>
        <strain evidence="1 2">UH-Slu-Lm8-n1</strain>
    </source>
</reference>
<dbReference type="STRING" id="930992.A0A0C9Z284"/>
<dbReference type="AlphaFoldDB" id="A0A0C9Z284"/>
<protein>
    <submittedName>
        <fullName evidence="1">Uncharacterized protein</fullName>
    </submittedName>
</protein>
<feature type="non-terminal residue" evidence="1">
    <location>
        <position position="175"/>
    </location>
</feature>
<dbReference type="EMBL" id="KN836877">
    <property type="protein sequence ID" value="KIK31555.1"/>
    <property type="molecule type" value="Genomic_DNA"/>
</dbReference>
<dbReference type="HOGENOM" id="CLU_002498_4_2_1"/>
<dbReference type="Pfam" id="PF18759">
    <property type="entry name" value="Plavaka"/>
    <property type="match status" value="1"/>
</dbReference>
<gene>
    <name evidence="1" type="ORF">CY34DRAFT_66194</name>
</gene>
<dbReference type="InterPro" id="IPR041078">
    <property type="entry name" value="Plavaka"/>
</dbReference>
<accession>A0A0C9Z284</accession>
<dbReference type="OrthoDB" id="3208495at2759"/>
<keyword evidence="2" id="KW-1185">Reference proteome</keyword>
<name>A0A0C9Z284_9AGAM</name>
<proteinExistence type="predicted"/>
<dbReference type="Proteomes" id="UP000054485">
    <property type="component" value="Unassembled WGS sequence"/>
</dbReference>
<feature type="non-terminal residue" evidence="1">
    <location>
        <position position="1"/>
    </location>
</feature>
<reference evidence="2" key="2">
    <citation type="submission" date="2015-01" db="EMBL/GenBank/DDBJ databases">
        <title>Evolutionary Origins and Diversification of the Mycorrhizal Mutualists.</title>
        <authorList>
            <consortium name="DOE Joint Genome Institute"/>
            <consortium name="Mycorrhizal Genomics Consortium"/>
            <person name="Kohler A."/>
            <person name="Kuo A."/>
            <person name="Nagy L.G."/>
            <person name="Floudas D."/>
            <person name="Copeland A."/>
            <person name="Barry K.W."/>
            <person name="Cichocki N."/>
            <person name="Veneault-Fourrey C."/>
            <person name="LaButti K."/>
            <person name="Lindquist E.A."/>
            <person name="Lipzen A."/>
            <person name="Lundell T."/>
            <person name="Morin E."/>
            <person name="Murat C."/>
            <person name="Riley R."/>
            <person name="Ohm R."/>
            <person name="Sun H."/>
            <person name="Tunlid A."/>
            <person name="Henrissat B."/>
            <person name="Grigoriev I.V."/>
            <person name="Hibbett D.S."/>
            <person name="Martin F."/>
        </authorList>
    </citation>
    <scope>NUCLEOTIDE SEQUENCE [LARGE SCALE GENOMIC DNA]</scope>
    <source>
        <strain evidence="2">UH-Slu-Lm8-n1</strain>
    </source>
</reference>
<evidence type="ECO:0000313" key="1">
    <source>
        <dbReference type="EMBL" id="KIK31555.1"/>
    </source>
</evidence>
<sequence>HCRRELFHACWNILLDADFVRAYRHGIVLQCPDGILRRVFPRIFTYSADYPEKVLIATIKDMGACPCPRCLIPKASFDLLGIASDMRDRLAKLRTYSLARVISARDFIYTLGSTVNGSRVQTALGDGSWFPTVNAFAEKLGPLGLNPFCMLVIDFMHECELGTWKALFMHLIRLL</sequence>
<organism evidence="1 2">
    <name type="scientific">Suillus luteus UH-Slu-Lm8-n1</name>
    <dbReference type="NCBI Taxonomy" id="930992"/>
    <lineage>
        <taxon>Eukaryota</taxon>
        <taxon>Fungi</taxon>
        <taxon>Dikarya</taxon>
        <taxon>Basidiomycota</taxon>
        <taxon>Agaricomycotina</taxon>
        <taxon>Agaricomycetes</taxon>
        <taxon>Agaricomycetidae</taxon>
        <taxon>Boletales</taxon>
        <taxon>Suillineae</taxon>
        <taxon>Suillaceae</taxon>
        <taxon>Suillus</taxon>
    </lineage>
</organism>
<evidence type="ECO:0000313" key="2">
    <source>
        <dbReference type="Proteomes" id="UP000054485"/>
    </source>
</evidence>
<dbReference type="InParanoid" id="A0A0C9Z284"/>